<reference evidence="2" key="1">
    <citation type="submission" date="2020-04" db="EMBL/GenBank/DDBJ databases">
        <authorList>
            <person name="Chiriac C."/>
            <person name="Salcher M."/>
            <person name="Ghai R."/>
            <person name="Kavagutti S V."/>
        </authorList>
    </citation>
    <scope>NUCLEOTIDE SEQUENCE</scope>
</reference>
<gene>
    <name evidence="2" type="ORF">UFOVP274_67</name>
</gene>
<protein>
    <submittedName>
        <fullName evidence="2">Essential recombination function protein</fullName>
    </submittedName>
</protein>
<name>A0A6J5LSX4_9CAUD</name>
<sequence length="254" mass="28089">MSDDLQKTLIAAKALGSIEHPLPPRSEHDALGFAPPRLTVFERLMKARVDLQAMPLKKSGHNKFAGYSYFELGDFLPAVQQLFAKYGLCDVITFERDGDGQLEAIMRIYDTTGEDCINFRSPFGSAELKGCHEVQNIGAVQTYQRRYLYTTALAISEHDALDATLGSEPPAKKKQANQEAPKPPKQDGMTDEDKALFVDKLLDWGSTCQTVQELTDLWKGNQASIDQVKGNADLFSKLTKGFGEIKTALITKGE</sequence>
<evidence type="ECO:0000256" key="1">
    <source>
        <dbReference type="SAM" id="MobiDB-lite"/>
    </source>
</evidence>
<evidence type="ECO:0000313" key="2">
    <source>
        <dbReference type="EMBL" id="CAB4134819.1"/>
    </source>
</evidence>
<dbReference type="EMBL" id="LR796296">
    <property type="protein sequence ID" value="CAB4134819.1"/>
    <property type="molecule type" value="Genomic_DNA"/>
</dbReference>
<dbReference type="InterPro" id="IPR007499">
    <property type="entry name" value="ERF_bacteria_virus"/>
</dbReference>
<proteinExistence type="predicted"/>
<accession>A0A6J5LSX4</accession>
<organism evidence="2">
    <name type="scientific">uncultured Caudovirales phage</name>
    <dbReference type="NCBI Taxonomy" id="2100421"/>
    <lineage>
        <taxon>Viruses</taxon>
        <taxon>Duplodnaviria</taxon>
        <taxon>Heunggongvirae</taxon>
        <taxon>Uroviricota</taxon>
        <taxon>Caudoviricetes</taxon>
        <taxon>Peduoviridae</taxon>
        <taxon>Maltschvirus</taxon>
        <taxon>Maltschvirus maltsch</taxon>
    </lineage>
</organism>
<feature type="region of interest" description="Disordered" evidence="1">
    <location>
        <begin position="164"/>
        <end position="191"/>
    </location>
</feature>
<dbReference type="Pfam" id="PF04404">
    <property type="entry name" value="ERF"/>
    <property type="match status" value="1"/>
</dbReference>